<dbReference type="Pfam" id="PF13361">
    <property type="entry name" value="UvrD_C"/>
    <property type="match status" value="2"/>
</dbReference>
<dbReference type="Gene3D" id="3.40.50.300">
    <property type="entry name" value="P-loop containing nucleotide triphosphate hydrolases"/>
    <property type="match status" value="4"/>
</dbReference>
<dbReference type="InterPro" id="IPR027417">
    <property type="entry name" value="P-loop_NTPase"/>
</dbReference>
<evidence type="ECO:0000256" key="1">
    <source>
        <dbReference type="ARBA" id="ARBA00022722"/>
    </source>
</evidence>
<evidence type="ECO:0000256" key="2">
    <source>
        <dbReference type="ARBA" id="ARBA00022741"/>
    </source>
</evidence>
<dbReference type="PANTHER" id="PTHR11070">
    <property type="entry name" value="UVRD / RECB / PCRA DNA HELICASE FAMILY MEMBER"/>
    <property type="match status" value="1"/>
</dbReference>
<feature type="domain" description="UvrD-like helicase ATP-binding" evidence="16">
    <location>
        <begin position="4"/>
        <end position="410"/>
    </location>
</feature>
<keyword evidence="9" id="KW-0234">DNA repair</keyword>
<dbReference type="Proteomes" id="UP000008229">
    <property type="component" value="Chromosome"/>
</dbReference>
<dbReference type="STRING" id="469383.Cwoe_1805"/>
<keyword evidence="3" id="KW-0227">DNA damage</keyword>
<dbReference type="PROSITE" id="PS51217">
    <property type="entry name" value="UVRD_HELICASE_CTER"/>
    <property type="match status" value="1"/>
</dbReference>
<comment type="catalytic activity">
    <reaction evidence="11">
        <text>Couples ATP hydrolysis with the unwinding of duplex DNA by translocating in the 3'-5' direction.</text>
        <dbReference type="EC" id="5.6.2.4"/>
    </reaction>
</comment>
<dbReference type="InterPro" id="IPR011335">
    <property type="entry name" value="Restrct_endonuc-II-like"/>
</dbReference>
<dbReference type="GO" id="GO:0005524">
    <property type="term" value="F:ATP binding"/>
    <property type="evidence" value="ECO:0007669"/>
    <property type="project" value="UniProtKB-UniRule"/>
</dbReference>
<evidence type="ECO:0000256" key="9">
    <source>
        <dbReference type="ARBA" id="ARBA00023204"/>
    </source>
</evidence>
<keyword evidence="1" id="KW-0540">Nuclease</keyword>
<dbReference type="EMBL" id="CP001854">
    <property type="protein sequence ID" value="ADB50231.1"/>
    <property type="molecule type" value="Genomic_DNA"/>
</dbReference>
<dbReference type="Gene3D" id="1.10.486.10">
    <property type="entry name" value="PCRA, domain 4"/>
    <property type="match status" value="1"/>
</dbReference>
<dbReference type="PANTHER" id="PTHR11070:SF48">
    <property type="entry name" value="ATP-DEPENDENT HELICASE_NUCLEASE SUBUNIT A"/>
    <property type="match status" value="1"/>
</dbReference>
<evidence type="ECO:0000256" key="15">
    <source>
        <dbReference type="SAM" id="MobiDB-lite"/>
    </source>
</evidence>
<dbReference type="InterPro" id="IPR011604">
    <property type="entry name" value="PDDEXK-like_dom_sf"/>
</dbReference>
<name>D3F256_CONWI</name>
<dbReference type="Pfam" id="PF12705">
    <property type="entry name" value="PDDEXK_1"/>
    <property type="match status" value="1"/>
</dbReference>
<keyword evidence="19" id="KW-1185">Reference proteome</keyword>
<dbReference type="GO" id="GO:0004527">
    <property type="term" value="F:exonuclease activity"/>
    <property type="evidence" value="ECO:0007669"/>
    <property type="project" value="UniProtKB-KW"/>
</dbReference>
<dbReference type="AlphaFoldDB" id="D3F256"/>
<dbReference type="eggNOG" id="COG1074">
    <property type="taxonomic scope" value="Bacteria"/>
</dbReference>
<evidence type="ECO:0000256" key="11">
    <source>
        <dbReference type="ARBA" id="ARBA00034617"/>
    </source>
</evidence>
<evidence type="ECO:0000256" key="8">
    <source>
        <dbReference type="ARBA" id="ARBA00023125"/>
    </source>
</evidence>
<dbReference type="GO" id="GO:0000725">
    <property type="term" value="P:recombinational repair"/>
    <property type="evidence" value="ECO:0007669"/>
    <property type="project" value="TreeGrafter"/>
</dbReference>
<dbReference type="InterPro" id="IPR014017">
    <property type="entry name" value="DNA_helicase_UvrD-like_C"/>
</dbReference>
<feature type="binding site" evidence="14">
    <location>
        <begin position="25"/>
        <end position="32"/>
    </location>
    <ligand>
        <name>ATP</name>
        <dbReference type="ChEBI" id="CHEBI:30616"/>
    </ligand>
</feature>
<evidence type="ECO:0000259" key="16">
    <source>
        <dbReference type="PROSITE" id="PS51198"/>
    </source>
</evidence>
<dbReference type="Gene3D" id="3.90.320.10">
    <property type="match status" value="1"/>
</dbReference>
<dbReference type="InterPro" id="IPR000212">
    <property type="entry name" value="DNA_helicase_UvrD/REP"/>
</dbReference>
<dbReference type="HOGENOM" id="CLU_001114_1_1_11"/>
<evidence type="ECO:0000259" key="17">
    <source>
        <dbReference type="PROSITE" id="PS51217"/>
    </source>
</evidence>
<dbReference type="CDD" id="cd17932">
    <property type="entry name" value="DEXQc_UvrD"/>
    <property type="match status" value="1"/>
</dbReference>
<reference evidence="19" key="2">
    <citation type="submission" date="2010-01" db="EMBL/GenBank/DDBJ databases">
        <title>The complete genome of Conexibacter woesei DSM 14684.</title>
        <authorList>
            <consortium name="US DOE Joint Genome Institute (JGI-PGF)"/>
            <person name="Lucas S."/>
            <person name="Copeland A."/>
            <person name="Lapidus A."/>
            <person name="Glavina del Rio T."/>
            <person name="Dalin E."/>
            <person name="Tice H."/>
            <person name="Bruce D."/>
            <person name="Goodwin L."/>
            <person name="Pitluck S."/>
            <person name="Kyrpides N."/>
            <person name="Mavromatis K."/>
            <person name="Ivanova N."/>
            <person name="Mikhailova N."/>
            <person name="Chertkov O."/>
            <person name="Brettin T."/>
            <person name="Detter J.C."/>
            <person name="Han C."/>
            <person name="Larimer F."/>
            <person name="Land M."/>
            <person name="Hauser L."/>
            <person name="Markowitz V."/>
            <person name="Cheng J.-F."/>
            <person name="Hugenholtz P."/>
            <person name="Woyke T."/>
            <person name="Wu D."/>
            <person name="Pukall R."/>
            <person name="Steenblock K."/>
            <person name="Schneider S."/>
            <person name="Klenk H.-P."/>
            <person name="Eisen J.A."/>
        </authorList>
    </citation>
    <scope>NUCLEOTIDE SEQUENCE [LARGE SCALE GENOMIC DNA]</scope>
    <source>
        <strain evidence="19">DSM 14684 / CIP 108061 / JCM 11494 / NBRC 100937 / ID131577</strain>
    </source>
</reference>
<dbReference type="InterPro" id="IPR014016">
    <property type="entry name" value="UvrD-like_ATP-bd"/>
</dbReference>
<evidence type="ECO:0000256" key="3">
    <source>
        <dbReference type="ARBA" id="ARBA00022763"/>
    </source>
</evidence>
<evidence type="ECO:0000313" key="18">
    <source>
        <dbReference type="EMBL" id="ADB50231.1"/>
    </source>
</evidence>
<dbReference type="RefSeq" id="WP_012933282.1">
    <property type="nucleotide sequence ID" value="NC_013739.1"/>
</dbReference>
<dbReference type="KEGG" id="cwo:Cwoe_1805"/>
<keyword evidence="4 14" id="KW-0378">Hydrolase</keyword>
<evidence type="ECO:0000256" key="13">
    <source>
        <dbReference type="ARBA" id="ARBA00048988"/>
    </source>
</evidence>
<evidence type="ECO:0000256" key="12">
    <source>
        <dbReference type="ARBA" id="ARBA00034808"/>
    </source>
</evidence>
<dbReference type="GO" id="GO:0043138">
    <property type="term" value="F:3'-5' DNA helicase activity"/>
    <property type="evidence" value="ECO:0007669"/>
    <property type="project" value="UniProtKB-EC"/>
</dbReference>
<gene>
    <name evidence="18" type="ordered locus">Cwoe_1805</name>
</gene>
<dbReference type="InterPro" id="IPR038726">
    <property type="entry name" value="PDDEXK_AddAB-type"/>
</dbReference>
<keyword evidence="5 14" id="KW-0347">Helicase</keyword>
<dbReference type="GO" id="GO:0033202">
    <property type="term" value="C:DNA helicase complex"/>
    <property type="evidence" value="ECO:0007669"/>
    <property type="project" value="TreeGrafter"/>
</dbReference>
<evidence type="ECO:0000313" key="19">
    <source>
        <dbReference type="Proteomes" id="UP000008229"/>
    </source>
</evidence>
<feature type="region of interest" description="Disordered" evidence="15">
    <location>
        <begin position="876"/>
        <end position="904"/>
    </location>
</feature>
<comment type="catalytic activity">
    <reaction evidence="13">
        <text>ATP + H2O = ADP + phosphate + H(+)</text>
        <dbReference type="Rhea" id="RHEA:13065"/>
        <dbReference type="ChEBI" id="CHEBI:15377"/>
        <dbReference type="ChEBI" id="CHEBI:15378"/>
        <dbReference type="ChEBI" id="CHEBI:30616"/>
        <dbReference type="ChEBI" id="CHEBI:43474"/>
        <dbReference type="ChEBI" id="CHEBI:456216"/>
        <dbReference type="EC" id="5.6.2.4"/>
    </reaction>
</comment>
<evidence type="ECO:0000256" key="7">
    <source>
        <dbReference type="ARBA" id="ARBA00022840"/>
    </source>
</evidence>
<keyword evidence="8" id="KW-0238">DNA-binding</keyword>
<keyword evidence="2 14" id="KW-0547">Nucleotide-binding</keyword>
<evidence type="ECO:0000256" key="14">
    <source>
        <dbReference type="PROSITE-ProRule" id="PRU00560"/>
    </source>
</evidence>
<keyword evidence="6" id="KW-0269">Exonuclease</keyword>
<dbReference type="EC" id="5.6.2.4" evidence="12"/>
<evidence type="ECO:0000256" key="5">
    <source>
        <dbReference type="ARBA" id="ARBA00022806"/>
    </source>
</evidence>
<evidence type="ECO:0000256" key="6">
    <source>
        <dbReference type="ARBA" id="ARBA00022839"/>
    </source>
</evidence>
<accession>D3F256</accession>
<evidence type="ECO:0000256" key="4">
    <source>
        <dbReference type="ARBA" id="ARBA00022801"/>
    </source>
</evidence>
<dbReference type="OrthoDB" id="9810135at2"/>
<proteinExistence type="predicted"/>
<feature type="compositionally biased region" description="Basic and acidic residues" evidence="15">
    <location>
        <begin position="882"/>
        <end position="897"/>
    </location>
</feature>
<dbReference type="SUPFAM" id="SSF52980">
    <property type="entry name" value="Restriction endonuclease-like"/>
    <property type="match status" value="1"/>
</dbReference>
<dbReference type="GO" id="GO:0005829">
    <property type="term" value="C:cytosol"/>
    <property type="evidence" value="ECO:0007669"/>
    <property type="project" value="TreeGrafter"/>
</dbReference>
<feature type="domain" description="UvrD-like helicase C-terminal" evidence="17">
    <location>
        <begin position="423"/>
        <end position="730"/>
    </location>
</feature>
<protein>
    <recommendedName>
        <fullName evidence="12">DNA 3'-5' helicase</fullName>
        <ecNumber evidence="12">5.6.2.4</ecNumber>
    </recommendedName>
</protein>
<dbReference type="Pfam" id="PF00580">
    <property type="entry name" value="UvrD-helicase"/>
    <property type="match status" value="1"/>
</dbReference>
<reference evidence="18 19" key="1">
    <citation type="journal article" date="2010" name="Stand. Genomic Sci.">
        <title>Complete genome sequence of Conexibacter woesei type strain (ID131577).</title>
        <authorList>
            <person name="Pukall R."/>
            <person name="Lapidus A."/>
            <person name="Glavina Del Rio T."/>
            <person name="Copeland A."/>
            <person name="Tice H."/>
            <person name="Cheng J.-F."/>
            <person name="Lucas S."/>
            <person name="Chen F."/>
            <person name="Nolan M."/>
            <person name="Bruce D."/>
            <person name="Goodwin L."/>
            <person name="Pitluck S."/>
            <person name="Mavromatis K."/>
            <person name="Ivanova N."/>
            <person name="Ovchinnikova G."/>
            <person name="Pati A."/>
            <person name="Chen A."/>
            <person name="Palaniappan K."/>
            <person name="Land M."/>
            <person name="Hauser L."/>
            <person name="Chang Y.-J."/>
            <person name="Jeffries C.D."/>
            <person name="Chain P."/>
            <person name="Meincke L."/>
            <person name="Sims D."/>
            <person name="Brettin T."/>
            <person name="Detter J.C."/>
            <person name="Rohde M."/>
            <person name="Goeker M."/>
            <person name="Bristow J."/>
            <person name="Eisen J.A."/>
            <person name="Markowitz V."/>
            <person name="Kyrpides N.C."/>
            <person name="Klenk H.-P."/>
            <person name="Hugenholtz P."/>
        </authorList>
    </citation>
    <scope>NUCLEOTIDE SEQUENCE [LARGE SCALE GENOMIC DNA]</scope>
    <source>
        <strain evidence="19">DSM 14684 / CIP 108061 / JCM 11494 / NBRC 100937 / ID131577</strain>
    </source>
</reference>
<evidence type="ECO:0000256" key="10">
    <source>
        <dbReference type="ARBA" id="ARBA00023235"/>
    </source>
</evidence>
<dbReference type="SUPFAM" id="SSF52540">
    <property type="entry name" value="P-loop containing nucleoside triphosphate hydrolases"/>
    <property type="match status" value="1"/>
</dbReference>
<sequence>MSASVPFTSEQRAAIEHAGGLLLTANAGSGKTSVMAERFVRAVLHEGVEVTRILAITFTEKAASELKERVRRRFEALGEPERARATEGAWVSTIHGFCARLLRTHPLAAGIDPRFSVLDEHGARQLAVGAFDAALDALAEEHGTAALELIAAYRPADLRSAILDVHGELRSRGEEQPSLPQPRPAALEPKRVALAIARVQAEAEVAVARDGRSVFRARLALAECERLLERVAAASAGDPGYAPSPGEVARLALPRNGRALAGEGCEGYRTALQAYVDACADAHAVPVHGLLDALLRGFGRRYAEAKQRASAVDFEDLELRANRLLREHEELRARYAERFVHVMVDEFQDTNPLQLELLERIAGERLFTVGDELQSIYGFRHADVELFRRRRKALAEHGAAASLATNFRSHAEILETLNVAFAPRFGESFTPLVAGREERADALPVAGPRVELLVVDVRADWANAGLLPEGMAAPAPLWRVAEARALAARVRELLDGGRRAGDVVLLLRATGDLAVYERALTDLAVPTYVIGGRGYWAQQQVRDLVAYLGVLANPRDGVALQSLLASPLVGLSSDGLVQVVAAARASRREGEPPDPWWVLTEGRELLARLAPDDAERVEELRAWLPAERATAPRHSLESLLDRVLDQTGYDVELLRLPSGARRLANVRKLMRLAREFEAEEGRDLRGFVDMVMELGGGLESSREQDRESEAPVEGEALDAVRLMTIHRAKGLEFPVVCVADLGRGSPAAGSDVVRVGRDGRVGIKLKTLDGSAPRPALAYRPIGEARARAESDEEARLYYVAMTRAREQLILSGAVPTEPWPEPKLGAPAITWIGPAFVPEIARLAAPDGEPSGVVSNEGQAVAYSVVRPGAAALAPSLAGSEGDRGRVLSHARERTPAGRRAHVRARATRPIGDGGGTAPPVATLSYTSLADHARCGYRFYLERVLRLPPVDDAPRGRGGRHGLAASTRGVIAHALLEQVDFVRAQPPDAELVRRAAVRAGADPTAEELDEIRGLVVRFLASPLRERLASARDLRREQAFSFALDELPLVGVFDAIAREGNRTLIVDWKSDRLEGADPGETVARAYGLQRAAYALAALRDDAQEVEVVHCFLERPDAPVGATFRRQDAPALEDELRSRAQRVIERDFAVAEDPQPRVCDGCPGRGTLCSWPLERTFGVPEGRLL</sequence>
<organism evidence="18 19">
    <name type="scientific">Conexibacter woesei (strain DSM 14684 / CCUG 47730 / CIP 108061 / JCM 11494 / NBRC 100937 / ID131577)</name>
    <dbReference type="NCBI Taxonomy" id="469383"/>
    <lineage>
        <taxon>Bacteria</taxon>
        <taxon>Bacillati</taxon>
        <taxon>Actinomycetota</taxon>
        <taxon>Thermoleophilia</taxon>
        <taxon>Solirubrobacterales</taxon>
        <taxon>Conexibacteraceae</taxon>
        <taxon>Conexibacter</taxon>
    </lineage>
</organism>
<keyword evidence="7 14" id="KW-0067">ATP-binding</keyword>
<keyword evidence="10" id="KW-0413">Isomerase</keyword>
<dbReference type="GO" id="GO:0003677">
    <property type="term" value="F:DNA binding"/>
    <property type="evidence" value="ECO:0007669"/>
    <property type="project" value="UniProtKB-KW"/>
</dbReference>
<dbReference type="PROSITE" id="PS51198">
    <property type="entry name" value="UVRD_HELICASE_ATP_BIND"/>
    <property type="match status" value="1"/>
</dbReference>